<sequence>MKTTVTTTITLFLCAVLYAQNTHNLDFETLKNETAKGWTTFGTGDYEVSFDTSIVQNGNISGAIASTGSNTQFKALAYTIPADFGGKKIKLSGYLKTENVTNGWAGLWLRVDPEISFDNMRSRNIDGTNDWKKYEIELKLGNKAKQIVFGGILSGTGKIWVDNLEITIDGKPIDQAPEKELDKVQQDQEFDKGSNITFVNLDDQYIENLDLLGRVWGFLKYYHPEIAKGKVNWDYELFRVLPKYQKAQNTAERDAVLIAWIDRLGAVEICEKCKDVSTDAFLKPDLKWIASSSISKNLSDKLQYIQQNRNQGDHYYISMMPSVGNPEFKNENAYSDMRYPDAGFRLLSVYRYWNMINYFFPNKHLTDKDWDSCLEEYIPKFINAKDELEYELVALQMIADINDTHANLWGGNDKIQEQRGDFFAPVHVRFIENQLVVDDFFDEEIRKTTGLEIGDVITHINGKSINALVEDMNPFYPASNQPTRLRDISFDMLRSTKNSLELKVNRQEKPMNVTLDLFNKSNFSGYYRWYPKRTERSFKKISNDIGYVTLQNITVEDISLLKEEFKDTKGIIVDIRNYPSTFVPFKLGNYLNSNRSDFVKFTQGSVNQPGEFLHREGHKVGLQRGWTYKGQKVIILVNELSQSQAEYTAMAFRAGDRTTIIGSTTAGADGNVSSIVLPGGLSTMISGIGVQYPDGNETQRVGIVPDVEVKPTIVGITEGRDELMEKALELINQNISKTETIKD</sequence>
<feature type="domain" description="Tail specific protease" evidence="1">
    <location>
        <begin position="510"/>
        <end position="710"/>
    </location>
</feature>
<name>A0ABW5ZVJ4_9FLAO</name>
<evidence type="ECO:0000313" key="3">
    <source>
        <dbReference type="Proteomes" id="UP001597548"/>
    </source>
</evidence>
<dbReference type="Pfam" id="PF03572">
    <property type="entry name" value="Peptidase_S41"/>
    <property type="match status" value="1"/>
</dbReference>
<protein>
    <submittedName>
        <fullName evidence="2">S41 family peptidase</fullName>
    </submittedName>
</protein>
<proteinExistence type="predicted"/>
<dbReference type="InterPro" id="IPR005151">
    <property type="entry name" value="Tail-specific_protease"/>
</dbReference>
<organism evidence="2 3">
    <name type="scientific">Psychroserpens luteus</name>
    <dbReference type="NCBI Taxonomy" id="1434066"/>
    <lineage>
        <taxon>Bacteria</taxon>
        <taxon>Pseudomonadati</taxon>
        <taxon>Bacteroidota</taxon>
        <taxon>Flavobacteriia</taxon>
        <taxon>Flavobacteriales</taxon>
        <taxon>Flavobacteriaceae</taxon>
        <taxon>Psychroserpens</taxon>
    </lineage>
</organism>
<dbReference type="SUPFAM" id="SSF50156">
    <property type="entry name" value="PDZ domain-like"/>
    <property type="match status" value="1"/>
</dbReference>
<dbReference type="Gene3D" id="2.60.120.260">
    <property type="entry name" value="Galactose-binding domain-like"/>
    <property type="match status" value="1"/>
</dbReference>
<dbReference type="Gene3D" id="3.30.750.44">
    <property type="match status" value="1"/>
</dbReference>
<dbReference type="PANTHER" id="PTHR32060:SF30">
    <property type="entry name" value="CARBOXY-TERMINAL PROCESSING PROTEASE CTPA"/>
    <property type="match status" value="1"/>
</dbReference>
<dbReference type="SUPFAM" id="SSF52096">
    <property type="entry name" value="ClpP/crotonase"/>
    <property type="match status" value="1"/>
</dbReference>
<gene>
    <name evidence="2" type="ORF">ACFS29_14990</name>
</gene>
<accession>A0ABW5ZVJ4</accession>
<dbReference type="Proteomes" id="UP001597548">
    <property type="component" value="Unassembled WGS sequence"/>
</dbReference>
<comment type="caution">
    <text evidence="2">The sequence shown here is derived from an EMBL/GenBank/DDBJ whole genome shotgun (WGS) entry which is preliminary data.</text>
</comment>
<dbReference type="RefSeq" id="WP_194506193.1">
    <property type="nucleotide sequence ID" value="NZ_JADILU010000001.1"/>
</dbReference>
<dbReference type="Gene3D" id="3.90.226.10">
    <property type="entry name" value="2-enoyl-CoA Hydratase, Chain A, domain 1"/>
    <property type="match status" value="1"/>
</dbReference>
<dbReference type="EMBL" id="JBHUOS010000010">
    <property type="protein sequence ID" value="MFD2916957.1"/>
    <property type="molecule type" value="Genomic_DNA"/>
</dbReference>
<evidence type="ECO:0000259" key="1">
    <source>
        <dbReference type="SMART" id="SM00245"/>
    </source>
</evidence>
<dbReference type="SMART" id="SM00245">
    <property type="entry name" value="TSPc"/>
    <property type="match status" value="1"/>
</dbReference>
<dbReference type="Gene3D" id="2.30.42.10">
    <property type="match status" value="1"/>
</dbReference>
<dbReference type="PANTHER" id="PTHR32060">
    <property type="entry name" value="TAIL-SPECIFIC PROTEASE"/>
    <property type="match status" value="1"/>
</dbReference>
<reference evidence="3" key="1">
    <citation type="journal article" date="2019" name="Int. J. Syst. Evol. Microbiol.">
        <title>The Global Catalogue of Microorganisms (GCM) 10K type strain sequencing project: providing services to taxonomists for standard genome sequencing and annotation.</title>
        <authorList>
            <consortium name="The Broad Institute Genomics Platform"/>
            <consortium name="The Broad Institute Genome Sequencing Center for Infectious Disease"/>
            <person name="Wu L."/>
            <person name="Ma J."/>
        </authorList>
    </citation>
    <scope>NUCLEOTIDE SEQUENCE [LARGE SCALE GENOMIC DNA]</scope>
    <source>
        <strain evidence="3">KCTC 32514</strain>
    </source>
</reference>
<dbReference type="InterPro" id="IPR036034">
    <property type="entry name" value="PDZ_sf"/>
</dbReference>
<keyword evidence="3" id="KW-1185">Reference proteome</keyword>
<evidence type="ECO:0000313" key="2">
    <source>
        <dbReference type="EMBL" id="MFD2916957.1"/>
    </source>
</evidence>
<dbReference type="InterPro" id="IPR029045">
    <property type="entry name" value="ClpP/crotonase-like_dom_sf"/>
</dbReference>
<dbReference type="CDD" id="cd07562">
    <property type="entry name" value="Peptidase_S41_TRI"/>
    <property type="match status" value="1"/>
</dbReference>